<dbReference type="EMBL" id="FLUO01000002">
    <property type="protein sequence ID" value="SBW11415.1"/>
    <property type="molecule type" value="Genomic_DNA"/>
</dbReference>
<feature type="transmembrane region" description="Helical" evidence="2">
    <location>
        <begin position="354"/>
        <end position="375"/>
    </location>
</feature>
<evidence type="ECO:0000256" key="1">
    <source>
        <dbReference type="RuleBase" id="RU369079"/>
    </source>
</evidence>
<comment type="function">
    <text evidence="1">Part of the tripartite ATP-independent periplasmic (TRAP) transport system.</text>
</comment>
<feature type="transmembrane region" description="Helical" evidence="2">
    <location>
        <begin position="37"/>
        <end position="56"/>
    </location>
</feature>
<keyword evidence="1" id="KW-0997">Cell inner membrane</keyword>
<dbReference type="PANTHER" id="PTHR43849:SF2">
    <property type="entry name" value="BLL3936 PROTEIN"/>
    <property type="match status" value="1"/>
</dbReference>
<feature type="transmembrane region" description="Helical" evidence="2">
    <location>
        <begin position="453"/>
        <end position="477"/>
    </location>
</feature>
<dbReference type="GO" id="GO:0022857">
    <property type="term" value="F:transmembrane transporter activity"/>
    <property type="evidence" value="ECO:0007669"/>
    <property type="project" value="UniProtKB-UniRule"/>
</dbReference>
<dbReference type="InterPro" id="IPR011853">
    <property type="entry name" value="TRAP_DctM-Dct_fused"/>
</dbReference>
<feature type="transmembrane region" description="Helical" evidence="2">
    <location>
        <begin position="423"/>
        <end position="441"/>
    </location>
</feature>
<dbReference type="AlphaFoldDB" id="A0A212KIM2"/>
<keyword evidence="2" id="KW-0472">Membrane</keyword>
<feature type="transmembrane region" description="Helical" evidence="2">
    <location>
        <begin position="512"/>
        <end position="535"/>
    </location>
</feature>
<keyword evidence="1" id="KW-0813">Transport</keyword>
<feature type="transmembrane region" description="Helical" evidence="2">
    <location>
        <begin position="89"/>
        <end position="107"/>
    </location>
</feature>
<feature type="transmembrane region" description="Helical" evidence="2">
    <location>
        <begin position="277"/>
        <end position="302"/>
    </location>
</feature>
<keyword evidence="2" id="KW-0812">Transmembrane</keyword>
<dbReference type="Pfam" id="PF06808">
    <property type="entry name" value="DctM"/>
    <property type="match status" value="1"/>
</dbReference>
<evidence type="ECO:0000256" key="2">
    <source>
        <dbReference type="SAM" id="Phobius"/>
    </source>
</evidence>
<protein>
    <submittedName>
        <fullName evidence="4">TRAP transporter 4TM/12TM fusion protein</fullName>
    </submittedName>
</protein>
<feature type="transmembrane region" description="Helical" evidence="2">
    <location>
        <begin position="542"/>
        <end position="562"/>
    </location>
</feature>
<feature type="transmembrane region" description="Helical" evidence="2">
    <location>
        <begin position="322"/>
        <end position="342"/>
    </location>
</feature>
<feature type="transmembrane region" description="Helical" evidence="2">
    <location>
        <begin position="204"/>
        <end position="225"/>
    </location>
</feature>
<keyword evidence="2" id="KW-1133">Transmembrane helix</keyword>
<gene>
    <name evidence="4" type="ORF">KL86APRO_20184</name>
</gene>
<name>A0A212KIM2_9PROT</name>
<feature type="transmembrane region" description="Helical" evidence="2">
    <location>
        <begin position="145"/>
        <end position="163"/>
    </location>
</feature>
<reference evidence="4" key="1">
    <citation type="submission" date="2016-04" db="EMBL/GenBank/DDBJ databases">
        <authorList>
            <person name="Evans L.H."/>
            <person name="Alamgir A."/>
            <person name="Owens N."/>
            <person name="Weber N.D."/>
            <person name="Virtaneva K."/>
            <person name="Barbian K."/>
            <person name="Babar A."/>
            <person name="Rosenke K."/>
        </authorList>
    </citation>
    <scope>NUCLEOTIDE SEQUENCE</scope>
    <source>
        <strain evidence="4">86</strain>
    </source>
</reference>
<feature type="transmembrane region" description="Helical" evidence="2">
    <location>
        <begin position="601"/>
        <end position="619"/>
    </location>
</feature>
<organism evidence="4">
    <name type="scientific">uncultured Alphaproteobacteria bacterium</name>
    <dbReference type="NCBI Taxonomy" id="91750"/>
    <lineage>
        <taxon>Bacteria</taxon>
        <taxon>Pseudomonadati</taxon>
        <taxon>Pseudomonadota</taxon>
        <taxon>Alphaproteobacteria</taxon>
        <taxon>environmental samples</taxon>
    </lineage>
</organism>
<accession>A0A212KIM2</accession>
<sequence>MTGEIPAGRMIDPDEGRVIPPDAPLAKPLRLIAPYDWAQLLLGILSVGFHLYLIFAGLVPALVARPVHVILAAAWIFFFLRADTAFERWLGYLVGGVGMVAAAYVALDYEALVDQYGSLEGPLQVAMGCVLILMVLEMARRSVKVVLPTIATICLLYGAFGHLVPGTFGHGELPFTYFLGTLTIAEGGLWSSMAEISSETVAPFIILGSVISAGAAGTGFMALAIQLAGRFRAGAAKVAVLSSAMYGTISGVAAANTASTGMVTIPAMKRLGYPPAMAAAVEAVASTGGQIMPPLMGAGIFVMAELLHTDYLTIMKAATPSAFLFFATVWFGVHLFAIRWNLSGLRREDLPGWALVARTLPFFAVPFGLLLYFLVFTAYTAPYAAALATVATAVLLLADGYGEIRFRRWLHRLWTGCVDAGRQIAAIAAIIVCASLIVGVFNMTGVGVKITSLILSASGGNLWIALILTGFAGLVLGMELPTTAAYIITVAVAGPALVELGVPELYAHLFVFWYALLCTITPPVCGNVFIAAGLAQTAWLPVAWRSMQLGIGLFILPLGFIANPSMLTIASAPLLALAASLKVGLGVWMFSAAAINPKRKWWVPPLGALAGGVAIFTFGF</sequence>
<proteinExistence type="predicted"/>
<comment type="subcellular location">
    <subcellularLocation>
        <location evidence="1">Cell inner membrane</location>
        <topology evidence="1">Multi-pass membrane protein</topology>
    </subcellularLocation>
</comment>
<dbReference type="NCBIfam" id="TIGR02123">
    <property type="entry name" value="TRAP_fused"/>
    <property type="match status" value="1"/>
</dbReference>
<feature type="transmembrane region" description="Helical" evidence="2">
    <location>
        <begin position="119"/>
        <end position="138"/>
    </location>
</feature>
<evidence type="ECO:0000313" key="4">
    <source>
        <dbReference type="EMBL" id="SBW11415.1"/>
    </source>
</evidence>
<dbReference type="GO" id="GO:0005886">
    <property type="term" value="C:plasma membrane"/>
    <property type="evidence" value="ECO:0007669"/>
    <property type="project" value="UniProtKB-SubCell"/>
</dbReference>
<feature type="transmembrane region" description="Helical" evidence="2">
    <location>
        <begin position="245"/>
        <end position="265"/>
    </location>
</feature>
<feature type="transmembrane region" description="Helical" evidence="2">
    <location>
        <begin position="574"/>
        <end position="594"/>
    </location>
</feature>
<feature type="transmembrane region" description="Helical" evidence="2">
    <location>
        <begin position="484"/>
        <end position="506"/>
    </location>
</feature>
<evidence type="ECO:0000259" key="3">
    <source>
        <dbReference type="Pfam" id="PF06808"/>
    </source>
</evidence>
<keyword evidence="1" id="KW-1003">Cell membrane</keyword>
<feature type="transmembrane region" description="Helical" evidence="2">
    <location>
        <begin position="381"/>
        <end position="402"/>
    </location>
</feature>
<feature type="domain" description="TRAP C4-dicarboxylate transport system permease DctM subunit" evidence="3">
    <location>
        <begin position="131"/>
        <end position="573"/>
    </location>
</feature>
<dbReference type="InterPro" id="IPR010656">
    <property type="entry name" value="DctM"/>
</dbReference>
<dbReference type="PANTHER" id="PTHR43849">
    <property type="entry name" value="BLL3936 PROTEIN"/>
    <property type="match status" value="1"/>
</dbReference>
<feature type="transmembrane region" description="Helical" evidence="2">
    <location>
        <begin position="62"/>
        <end position="82"/>
    </location>
</feature>